<evidence type="ECO:0000313" key="2">
    <source>
        <dbReference type="Proteomes" id="UP000308197"/>
    </source>
</evidence>
<keyword evidence="2" id="KW-1185">Reference proteome</keyword>
<reference evidence="1 2" key="1">
    <citation type="journal article" date="2019" name="Nat. Ecol. Evol.">
        <title>Megaphylogeny resolves global patterns of mushroom evolution.</title>
        <authorList>
            <person name="Varga T."/>
            <person name="Krizsan K."/>
            <person name="Foldi C."/>
            <person name="Dima B."/>
            <person name="Sanchez-Garcia M."/>
            <person name="Sanchez-Ramirez S."/>
            <person name="Szollosi G.J."/>
            <person name="Szarkandi J.G."/>
            <person name="Papp V."/>
            <person name="Albert L."/>
            <person name="Andreopoulos W."/>
            <person name="Angelini C."/>
            <person name="Antonin V."/>
            <person name="Barry K.W."/>
            <person name="Bougher N.L."/>
            <person name="Buchanan P."/>
            <person name="Buyck B."/>
            <person name="Bense V."/>
            <person name="Catcheside P."/>
            <person name="Chovatia M."/>
            <person name="Cooper J."/>
            <person name="Damon W."/>
            <person name="Desjardin D."/>
            <person name="Finy P."/>
            <person name="Geml J."/>
            <person name="Haridas S."/>
            <person name="Hughes K."/>
            <person name="Justo A."/>
            <person name="Karasinski D."/>
            <person name="Kautmanova I."/>
            <person name="Kiss B."/>
            <person name="Kocsube S."/>
            <person name="Kotiranta H."/>
            <person name="LaButti K.M."/>
            <person name="Lechner B.E."/>
            <person name="Liimatainen K."/>
            <person name="Lipzen A."/>
            <person name="Lukacs Z."/>
            <person name="Mihaltcheva S."/>
            <person name="Morgado L.N."/>
            <person name="Niskanen T."/>
            <person name="Noordeloos M.E."/>
            <person name="Ohm R.A."/>
            <person name="Ortiz-Santana B."/>
            <person name="Ovrebo C."/>
            <person name="Racz N."/>
            <person name="Riley R."/>
            <person name="Savchenko A."/>
            <person name="Shiryaev A."/>
            <person name="Soop K."/>
            <person name="Spirin V."/>
            <person name="Szebenyi C."/>
            <person name="Tomsovsky M."/>
            <person name="Tulloss R.E."/>
            <person name="Uehling J."/>
            <person name="Grigoriev I.V."/>
            <person name="Vagvolgyi C."/>
            <person name="Papp T."/>
            <person name="Martin F.M."/>
            <person name="Miettinen O."/>
            <person name="Hibbett D.S."/>
            <person name="Nagy L.G."/>
        </authorList>
    </citation>
    <scope>NUCLEOTIDE SEQUENCE [LARGE SCALE GENOMIC DNA]</scope>
    <source>
        <strain evidence="1 2">HHB13444</strain>
    </source>
</reference>
<sequence>MVVNFSELHGDASHLIDILALCEVETFKVMFLRDAMDNPRFLAKLASSPLCVRIRDLILGAQKRVAERCPTGLLRLLRAGMVLGYLRSMEFTCDSWDTLSPAGALLRDVGQNITTFKLKLLGRAMFEKANASADRWRPLQLSACTRLEVFRLDAPHYYLLPAMHDISLFAAYADILLGLPPSVRTVRLRLSGDIESALSDGESAADIASIERAISEDTRCRFPELEAVVLEFDRVYAAECAALAARLMPRLHDLGLLRAVPALS</sequence>
<dbReference type="AlphaFoldDB" id="A0A5C3NXZ8"/>
<proteinExistence type="predicted"/>
<protein>
    <recommendedName>
        <fullName evidence="3">F-box domain-containing protein</fullName>
    </recommendedName>
</protein>
<name>A0A5C3NXZ8_9APHY</name>
<evidence type="ECO:0000313" key="1">
    <source>
        <dbReference type="EMBL" id="TFK81417.1"/>
    </source>
</evidence>
<evidence type="ECO:0008006" key="3">
    <source>
        <dbReference type="Google" id="ProtNLM"/>
    </source>
</evidence>
<organism evidence="1 2">
    <name type="scientific">Polyporus arcularius HHB13444</name>
    <dbReference type="NCBI Taxonomy" id="1314778"/>
    <lineage>
        <taxon>Eukaryota</taxon>
        <taxon>Fungi</taxon>
        <taxon>Dikarya</taxon>
        <taxon>Basidiomycota</taxon>
        <taxon>Agaricomycotina</taxon>
        <taxon>Agaricomycetes</taxon>
        <taxon>Polyporales</taxon>
        <taxon>Polyporaceae</taxon>
        <taxon>Polyporus</taxon>
    </lineage>
</organism>
<dbReference type="Proteomes" id="UP000308197">
    <property type="component" value="Unassembled WGS sequence"/>
</dbReference>
<dbReference type="EMBL" id="ML211606">
    <property type="protein sequence ID" value="TFK81417.1"/>
    <property type="molecule type" value="Genomic_DNA"/>
</dbReference>
<dbReference type="InParanoid" id="A0A5C3NXZ8"/>
<gene>
    <name evidence="1" type="ORF">K466DRAFT_667136</name>
</gene>
<accession>A0A5C3NXZ8</accession>